<dbReference type="Pfam" id="PF07712">
    <property type="entry name" value="SURNod19"/>
    <property type="match status" value="1"/>
</dbReference>
<dbReference type="InterPro" id="IPR011692">
    <property type="entry name" value="Stress_up-reg_Nod19"/>
</dbReference>
<keyword evidence="1" id="KW-0732">Signal</keyword>
<feature type="chain" id="PRO_5021189359" evidence="1">
    <location>
        <begin position="20"/>
        <end position="429"/>
    </location>
</feature>
<sequence length="429" mass="47223">MMRFTIVTSLGLFALQVLAAPAPQAPAQTSKKASLAEVLMGERVDALMERTGEKLVEILRTYPASERSQQMSDFAAKILNPKAGKVADPPGAVSRRQVLPSRSKVPGAQTIKIRYGPYNVPSMSNKNVVGQGGGIFNYPESNVEKPCEACTIVGLQAGLEFPDGTEAPISKGMWLHHIVLFNEGPGRQDVTCKDRDLSLPHVAANLLATNSERIWASGNERTVIHFDKFANDKVGYKVKKEDKFTYNVDLMNDSMDKDVVVYVTTTYDIIPESPKNWDEAVPVWLDITNCLTSEFAPTAQNGTFTRTATWTSNLDGEIMDLMSHLHDGGVSLVLKADGQTICDSSANYGETPEYINAPTAMKIPGSAEKHISSQTTCDPAKMKTRQMKKGQKWEITANYDFDKFKPMLDQGGEMEPVMGLSLMYVRVKK</sequence>
<dbReference type="Proteomes" id="UP000298493">
    <property type="component" value="Unassembled WGS sequence"/>
</dbReference>
<accession>A0A4Z1NSJ1</accession>
<evidence type="ECO:0000313" key="3">
    <source>
        <dbReference type="Proteomes" id="UP000298493"/>
    </source>
</evidence>
<keyword evidence="3" id="KW-1185">Reference proteome</keyword>
<comment type="caution">
    <text evidence="2">The sequence shown here is derived from an EMBL/GenBank/DDBJ whole genome shotgun (WGS) entry which is preliminary data.</text>
</comment>
<name>A0A4Z1NSJ1_9PEZI</name>
<evidence type="ECO:0000256" key="1">
    <source>
        <dbReference type="SAM" id="SignalP"/>
    </source>
</evidence>
<evidence type="ECO:0000313" key="2">
    <source>
        <dbReference type="EMBL" id="TID17828.1"/>
    </source>
</evidence>
<dbReference type="AlphaFoldDB" id="A0A4Z1NSJ1"/>
<dbReference type="EMBL" id="SNSC02000015">
    <property type="protein sequence ID" value="TID17828.1"/>
    <property type="molecule type" value="Genomic_DNA"/>
</dbReference>
<proteinExistence type="predicted"/>
<reference evidence="2 3" key="1">
    <citation type="submission" date="2019-04" db="EMBL/GenBank/DDBJ databases">
        <title>High contiguity whole genome sequence and gene annotation resource for two Venturia nashicola isolates.</title>
        <authorList>
            <person name="Prokchorchik M."/>
            <person name="Won K."/>
            <person name="Lee Y."/>
            <person name="Choi E.D."/>
            <person name="Segonzac C."/>
            <person name="Sohn K.H."/>
        </authorList>
    </citation>
    <scope>NUCLEOTIDE SEQUENCE [LARGE SCALE GENOMIC DNA]</scope>
    <source>
        <strain evidence="2 3">PRI2</strain>
    </source>
</reference>
<feature type="signal peptide" evidence="1">
    <location>
        <begin position="1"/>
        <end position="19"/>
    </location>
</feature>
<organism evidence="2 3">
    <name type="scientific">Venturia nashicola</name>
    <dbReference type="NCBI Taxonomy" id="86259"/>
    <lineage>
        <taxon>Eukaryota</taxon>
        <taxon>Fungi</taxon>
        <taxon>Dikarya</taxon>
        <taxon>Ascomycota</taxon>
        <taxon>Pezizomycotina</taxon>
        <taxon>Dothideomycetes</taxon>
        <taxon>Pleosporomycetidae</taxon>
        <taxon>Venturiales</taxon>
        <taxon>Venturiaceae</taxon>
        <taxon>Venturia</taxon>
    </lineage>
</organism>
<protein>
    <submittedName>
        <fullName evidence="2">DNA repair and recombination protein</fullName>
    </submittedName>
</protein>
<gene>
    <name evidence="2" type="ORF">E6O75_ATG10473</name>
</gene>